<evidence type="ECO:0000259" key="4">
    <source>
        <dbReference type="PROSITE" id="PS50887"/>
    </source>
</evidence>
<dbReference type="CDD" id="cd01948">
    <property type="entry name" value="EAL"/>
    <property type="match status" value="1"/>
</dbReference>
<dbReference type="EMBL" id="CP118615">
    <property type="protein sequence ID" value="WDZ87340.1"/>
    <property type="molecule type" value="Genomic_DNA"/>
</dbReference>
<dbReference type="InterPro" id="IPR000014">
    <property type="entry name" value="PAS"/>
</dbReference>
<evidence type="ECO:0000256" key="1">
    <source>
        <dbReference type="SAM" id="Phobius"/>
    </source>
</evidence>
<feature type="domain" description="EAL" evidence="3">
    <location>
        <begin position="449"/>
        <end position="701"/>
    </location>
</feature>
<dbReference type="InterPro" id="IPR035965">
    <property type="entry name" value="PAS-like_dom_sf"/>
</dbReference>
<dbReference type="SUPFAM" id="SSF141868">
    <property type="entry name" value="EAL domain-like"/>
    <property type="match status" value="1"/>
</dbReference>
<evidence type="ECO:0000313" key="5">
    <source>
        <dbReference type="EMBL" id="WDZ87340.1"/>
    </source>
</evidence>
<evidence type="ECO:0000259" key="2">
    <source>
        <dbReference type="PROSITE" id="PS50112"/>
    </source>
</evidence>
<feature type="transmembrane region" description="Helical" evidence="1">
    <location>
        <begin position="67"/>
        <end position="87"/>
    </location>
</feature>
<dbReference type="CDD" id="cd00130">
    <property type="entry name" value="PAS"/>
    <property type="match status" value="1"/>
</dbReference>
<accession>A0ABY7ZWF8</accession>
<keyword evidence="6" id="KW-1185">Reference proteome</keyword>
<dbReference type="Gene3D" id="3.30.450.20">
    <property type="entry name" value="PAS domain"/>
    <property type="match status" value="1"/>
</dbReference>
<dbReference type="InterPro" id="IPR013656">
    <property type="entry name" value="PAS_4"/>
</dbReference>
<dbReference type="PROSITE" id="PS50883">
    <property type="entry name" value="EAL"/>
    <property type="match status" value="1"/>
</dbReference>
<reference evidence="5 6" key="1">
    <citation type="submission" date="2023-02" db="EMBL/GenBank/DDBJ databases">
        <authorList>
            <person name="Mo P."/>
        </authorList>
    </citation>
    <scope>NUCLEOTIDE SEQUENCE [LARGE SCALE GENOMIC DNA]</scope>
    <source>
        <strain evidence="5 6">HUAS 3</strain>
    </source>
</reference>
<sequence length="707" mass="74960">MSVANPSRSSPPPPESTVRRVVPGGGVAGLVPALAVPVADAVSLGLSLLFAGWLLLPTGEVPVPVRAASLVAVAGAAAVLATGARRLARPDRAGPPPIWPRVTAPAAIAMLAAGYHLARSGEFERTTIALGLAVIPPLVFREVLTAADNRRYAGRLAAQEARFRSLVSGGHDLIVLLDDEQRVRWQSPAAARLFGLDDLHVLGRSFATLLHPDDAPRAESLLAAVRAGQPVGLLAARMHDGRGVWRETESTVSDQRQVPEVAAVVLYVRDVGERRRLERTVRQLAVTDQLTGLANRGELRRALTARPAGQPATLLVLDLHGLSEVNDGRGQAVGDHVLVEVARRLCASAGPDDLVARLAGDEFAVLAEGGSVLAYALATRLLTVLTEPYRLPGSQVRLEVSIGLADTDTGGGTDEVLSQADLARRRAGQLGRNRVEWYDVVLEEQLARRIALERELPGAVVRGELDLVYQPVLRLADRLPVGTEALLRWRSPLLGTVLPAEVLPVAVELGLLPEVSRWVLDRACRQLAAWSVTNPDLWMSVNVSPAELTAPDFVSGVAAALTRHGLPAGRLVVEVTEVTEAGVAVDPQAVALRLAALRSLGVRTALDAVAAGRVSLRRLRELPLDLVKIGPRLVGDGPERSLADVVVNLGRRLGLEVVADGLESAGQVVRAQRSGCLLGQGFALSRPATAERVEAFLEEYPSPGAFA</sequence>
<dbReference type="Pfam" id="PF08448">
    <property type="entry name" value="PAS_4"/>
    <property type="match status" value="1"/>
</dbReference>
<organism evidence="5 6">
    <name type="scientific">Micromonospora cathayae</name>
    <dbReference type="NCBI Taxonomy" id="3028804"/>
    <lineage>
        <taxon>Bacteria</taxon>
        <taxon>Bacillati</taxon>
        <taxon>Actinomycetota</taxon>
        <taxon>Actinomycetes</taxon>
        <taxon>Micromonosporales</taxon>
        <taxon>Micromonosporaceae</taxon>
        <taxon>Micromonospora</taxon>
    </lineage>
</organism>
<dbReference type="CDD" id="cd01949">
    <property type="entry name" value="GGDEF"/>
    <property type="match status" value="1"/>
</dbReference>
<dbReference type="InterPro" id="IPR001633">
    <property type="entry name" value="EAL_dom"/>
</dbReference>
<dbReference type="NCBIfam" id="TIGR00229">
    <property type="entry name" value="sensory_box"/>
    <property type="match status" value="1"/>
</dbReference>
<dbReference type="Proteomes" id="UP001219605">
    <property type="component" value="Chromosome"/>
</dbReference>
<dbReference type="InterPro" id="IPR043128">
    <property type="entry name" value="Rev_trsase/Diguanyl_cyclase"/>
</dbReference>
<gene>
    <name evidence="5" type="ORF">PVK37_13465</name>
</gene>
<dbReference type="SUPFAM" id="SSF55785">
    <property type="entry name" value="PYP-like sensor domain (PAS domain)"/>
    <property type="match status" value="1"/>
</dbReference>
<dbReference type="Pfam" id="PF00990">
    <property type="entry name" value="GGDEF"/>
    <property type="match status" value="1"/>
</dbReference>
<dbReference type="InterPro" id="IPR035919">
    <property type="entry name" value="EAL_sf"/>
</dbReference>
<dbReference type="InterPro" id="IPR029787">
    <property type="entry name" value="Nucleotide_cyclase"/>
</dbReference>
<dbReference type="PANTHER" id="PTHR44757">
    <property type="entry name" value="DIGUANYLATE CYCLASE DGCP"/>
    <property type="match status" value="1"/>
</dbReference>
<dbReference type="PROSITE" id="PS50112">
    <property type="entry name" value="PAS"/>
    <property type="match status" value="1"/>
</dbReference>
<dbReference type="SUPFAM" id="SSF55073">
    <property type="entry name" value="Nucleotide cyclase"/>
    <property type="match status" value="1"/>
</dbReference>
<evidence type="ECO:0000259" key="3">
    <source>
        <dbReference type="PROSITE" id="PS50883"/>
    </source>
</evidence>
<proteinExistence type="predicted"/>
<keyword evidence="1" id="KW-1133">Transmembrane helix</keyword>
<dbReference type="InterPro" id="IPR052155">
    <property type="entry name" value="Biofilm_reg_signaling"/>
</dbReference>
<feature type="domain" description="PAS" evidence="2">
    <location>
        <begin position="159"/>
        <end position="229"/>
    </location>
</feature>
<dbReference type="PANTHER" id="PTHR44757:SF2">
    <property type="entry name" value="BIOFILM ARCHITECTURE MAINTENANCE PROTEIN MBAA"/>
    <property type="match status" value="1"/>
</dbReference>
<dbReference type="RefSeq" id="WP_275034272.1">
    <property type="nucleotide sequence ID" value="NZ_CP118615.1"/>
</dbReference>
<evidence type="ECO:0000313" key="6">
    <source>
        <dbReference type="Proteomes" id="UP001219605"/>
    </source>
</evidence>
<dbReference type="Pfam" id="PF00563">
    <property type="entry name" value="EAL"/>
    <property type="match status" value="1"/>
</dbReference>
<protein>
    <submittedName>
        <fullName evidence="5">EAL domain-containing protein</fullName>
    </submittedName>
</protein>
<feature type="transmembrane region" description="Helical" evidence="1">
    <location>
        <begin position="27"/>
        <end position="55"/>
    </location>
</feature>
<dbReference type="Gene3D" id="3.20.20.450">
    <property type="entry name" value="EAL domain"/>
    <property type="match status" value="1"/>
</dbReference>
<dbReference type="SMART" id="SM00267">
    <property type="entry name" value="GGDEF"/>
    <property type="match status" value="1"/>
</dbReference>
<dbReference type="PROSITE" id="PS50887">
    <property type="entry name" value="GGDEF"/>
    <property type="match status" value="1"/>
</dbReference>
<name>A0ABY7ZWF8_9ACTN</name>
<keyword evidence="1" id="KW-0472">Membrane</keyword>
<keyword evidence="1" id="KW-0812">Transmembrane</keyword>
<dbReference type="NCBIfam" id="TIGR00254">
    <property type="entry name" value="GGDEF"/>
    <property type="match status" value="1"/>
</dbReference>
<dbReference type="SMART" id="SM00052">
    <property type="entry name" value="EAL"/>
    <property type="match status" value="1"/>
</dbReference>
<dbReference type="SMART" id="SM00091">
    <property type="entry name" value="PAS"/>
    <property type="match status" value="1"/>
</dbReference>
<dbReference type="Gene3D" id="3.30.70.270">
    <property type="match status" value="1"/>
</dbReference>
<dbReference type="InterPro" id="IPR000160">
    <property type="entry name" value="GGDEF_dom"/>
</dbReference>
<feature type="domain" description="GGDEF" evidence="4">
    <location>
        <begin position="310"/>
        <end position="440"/>
    </location>
</feature>